<organism evidence="2 3">
    <name type="scientific">Daphnia pulex</name>
    <name type="common">Water flea</name>
    <dbReference type="NCBI Taxonomy" id="6669"/>
    <lineage>
        <taxon>Eukaryota</taxon>
        <taxon>Metazoa</taxon>
        <taxon>Ecdysozoa</taxon>
        <taxon>Arthropoda</taxon>
        <taxon>Crustacea</taxon>
        <taxon>Branchiopoda</taxon>
        <taxon>Diplostraca</taxon>
        <taxon>Cladocera</taxon>
        <taxon>Anomopoda</taxon>
        <taxon>Daphniidae</taxon>
        <taxon>Daphnia</taxon>
    </lineage>
</organism>
<sequence length="170" mass="18258">MFAIASNSIGAVIIRTVLFAKLVTSLSTTTNRSHLTDGAMRCYSCTSTEEGGQCETNPSTLPHGILDGCTREACTIVRVEQWPSQRVKSFYRGCDGRTKVFEQNKCQIEKDERTCFTACVGDLCNHGNGLVDHIVHSGSILTGSQADGWVLTVTTAVLLVLSAILLSGNA</sequence>
<keyword evidence="1" id="KW-0732">Signal</keyword>
<dbReference type="KEGG" id="dpx:DAPPUDRAFT_304983"/>
<feature type="chain" id="PRO_5003241163" evidence="1">
    <location>
        <begin position="26"/>
        <end position="170"/>
    </location>
</feature>
<dbReference type="HOGENOM" id="CLU_1572208_0_0_1"/>
<evidence type="ECO:0000313" key="2">
    <source>
        <dbReference type="EMBL" id="EFX78963.1"/>
    </source>
</evidence>
<dbReference type="PhylomeDB" id="E9GN31"/>
<name>E9GN31_DAPPU</name>
<protein>
    <submittedName>
        <fullName evidence="2">Uncharacterized protein</fullName>
    </submittedName>
</protein>
<proteinExistence type="predicted"/>
<evidence type="ECO:0000256" key="1">
    <source>
        <dbReference type="SAM" id="SignalP"/>
    </source>
</evidence>
<dbReference type="AlphaFoldDB" id="E9GN31"/>
<dbReference type="EMBL" id="GL732554">
    <property type="protein sequence ID" value="EFX78963.1"/>
    <property type="molecule type" value="Genomic_DNA"/>
</dbReference>
<accession>E9GN31</accession>
<evidence type="ECO:0000313" key="3">
    <source>
        <dbReference type="Proteomes" id="UP000000305"/>
    </source>
</evidence>
<dbReference type="Proteomes" id="UP000000305">
    <property type="component" value="Unassembled WGS sequence"/>
</dbReference>
<keyword evidence="3" id="KW-1185">Reference proteome</keyword>
<dbReference type="InParanoid" id="E9GN31"/>
<reference evidence="2 3" key="1">
    <citation type="journal article" date="2011" name="Science">
        <title>The ecoresponsive genome of Daphnia pulex.</title>
        <authorList>
            <person name="Colbourne J.K."/>
            <person name="Pfrender M.E."/>
            <person name="Gilbert D."/>
            <person name="Thomas W.K."/>
            <person name="Tucker A."/>
            <person name="Oakley T.H."/>
            <person name="Tokishita S."/>
            <person name="Aerts A."/>
            <person name="Arnold G.J."/>
            <person name="Basu M.K."/>
            <person name="Bauer D.J."/>
            <person name="Caceres C.E."/>
            <person name="Carmel L."/>
            <person name="Casola C."/>
            <person name="Choi J.H."/>
            <person name="Detter J.C."/>
            <person name="Dong Q."/>
            <person name="Dusheyko S."/>
            <person name="Eads B.D."/>
            <person name="Frohlich T."/>
            <person name="Geiler-Samerotte K.A."/>
            <person name="Gerlach D."/>
            <person name="Hatcher P."/>
            <person name="Jogdeo S."/>
            <person name="Krijgsveld J."/>
            <person name="Kriventseva E.V."/>
            <person name="Kultz D."/>
            <person name="Laforsch C."/>
            <person name="Lindquist E."/>
            <person name="Lopez J."/>
            <person name="Manak J.R."/>
            <person name="Muller J."/>
            <person name="Pangilinan J."/>
            <person name="Patwardhan R.P."/>
            <person name="Pitluck S."/>
            <person name="Pritham E.J."/>
            <person name="Rechtsteiner A."/>
            <person name="Rho M."/>
            <person name="Rogozin I.B."/>
            <person name="Sakarya O."/>
            <person name="Salamov A."/>
            <person name="Schaack S."/>
            <person name="Shapiro H."/>
            <person name="Shiga Y."/>
            <person name="Skalitzky C."/>
            <person name="Smith Z."/>
            <person name="Souvorov A."/>
            <person name="Sung W."/>
            <person name="Tang Z."/>
            <person name="Tsuchiya D."/>
            <person name="Tu H."/>
            <person name="Vos H."/>
            <person name="Wang M."/>
            <person name="Wolf Y.I."/>
            <person name="Yamagata H."/>
            <person name="Yamada T."/>
            <person name="Ye Y."/>
            <person name="Shaw J.R."/>
            <person name="Andrews J."/>
            <person name="Crease T.J."/>
            <person name="Tang H."/>
            <person name="Lucas S.M."/>
            <person name="Robertson H.M."/>
            <person name="Bork P."/>
            <person name="Koonin E.V."/>
            <person name="Zdobnov E.M."/>
            <person name="Grigoriev I.V."/>
            <person name="Lynch M."/>
            <person name="Boore J.L."/>
        </authorList>
    </citation>
    <scope>NUCLEOTIDE SEQUENCE [LARGE SCALE GENOMIC DNA]</scope>
</reference>
<feature type="signal peptide" evidence="1">
    <location>
        <begin position="1"/>
        <end position="25"/>
    </location>
</feature>
<gene>
    <name evidence="2" type="ORF">DAPPUDRAFT_304983</name>
</gene>
<dbReference type="OrthoDB" id="6364484at2759"/>